<dbReference type="AlphaFoldDB" id="A0A226DXP0"/>
<evidence type="ECO:0000313" key="15">
    <source>
        <dbReference type="EMBL" id="OXA50043.1"/>
    </source>
</evidence>
<evidence type="ECO:0000256" key="10">
    <source>
        <dbReference type="ARBA" id="ARBA00049007"/>
    </source>
</evidence>
<evidence type="ECO:0000313" key="16">
    <source>
        <dbReference type="Proteomes" id="UP000198287"/>
    </source>
</evidence>
<keyword evidence="6 12" id="KW-0808">Transferase</keyword>
<accession>A0A226DXP0</accession>
<dbReference type="GO" id="GO:0004648">
    <property type="term" value="F:O-phospho-L-serine:2-oxoglutarate aminotransferase activity"/>
    <property type="evidence" value="ECO:0007669"/>
    <property type="project" value="UniProtKB-EC"/>
</dbReference>
<dbReference type="SUPFAM" id="SSF53383">
    <property type="entry name" value="PLP-dependent transferases"/>
    <property type="match status" value="1"/>
</dbReference>
<dbReference type="Pfam" id="PF00266">
    <property type="entry name" value="Aminotran_5"/>
    <property type="match status" value="1"/>
</dbReference>
<dbReference type="NCBIfam" id="NF003764">
    <property type="entry name" value="PRK05355.1"/>
    <property type="match status" value="1"/>
</dbReference>
<dbReference type="NCBIfam" id="TIGR01364">
    <property type="entry name" value="serC_1"/>
    <property type="match status" value="1"/>
</dbReference>
<evidence type="ECO:0000256" key="1">
    <source>
        <dbReference type="ARBA" id="ARBA00001933"/>
    </source>
</evidence>
<dbReference type="EC" id="2.6.1.52" evidence="12"/>
<feature type="compositionally biased region" description="Low complexity" evidence="13">
    <location>
        <begin position="31"/>
        <end position="51"/>
    </location>
</feature>
<dbReference type="GO" id="GO:0005737">
    <property type="term" value="C:cytoplasm"/>
    <property type="evidence" value="ECO:0007669"/>
    <property type="project" value="TreeGrafter"/>
</dbReference>
<evidence type="ECO:0000256" key="6">
    <source>
        <dbReference type="ARBA" id="ARBA00022679"/>
    </source>
</evidence>
<evidence type="ECO:0000256" key="11">
    <source>
        <dbReference type="RuleBase" id="RU004504"/>
    </source>
</evidence>
<keyword evidence="8 12" id="KW-0718">Serine biosynthesis</keyword>
<evidence type="ECO:0000256" key="4">
    <source>
        <dbReference type="ARBA" id="ARBA00022576"/>
    </source>
</evidence>
<comment type="caution">
    <text evidence="15">The sequence shown here is derived from an EMBL/GenBank/DDBJ whole genome shotgun (WGS) entry which is preliminary data.</text>
</comment>
<sequence length="430" mass="47430">MTMHNMQDRTDALSNFAGNLSQEILQAILNPSTCSPTSSSSNSLHPTSPSPAEQPAVPVRKRSKTKEGIIMEYIYFGPGPAKLPKEVLEQTQNELMDLQGTHVSIMEMSHRSPEFTAIVNGTIEKAKKLLSIPDNYKVLFMQGGGTGQFAAVPLNLMSRTGKADYIVTGSWSAKAHKEATKYGKATMVHDKISKYGSIPDPSSWKLDPEASYVYYCMNETVEGVEFQYIPDTKGVPLVCDMSSNIFSRPIDVSKFGLIYAGAQKNIGPAGVTIVIVRDDLIGKALPICPTVLDYAVMAKENSLYNTPPCFAIYTMGLVFDWILKNGGVGEMERRAIEKSNMIYNLIDNSNGYYSSVVHPSCRSRMNVPYRVKNDEDLETKFLKDAKSQGLLSLKGHRSVGGIRASIYNAVLPEHVQKLEAFMKQFLANNP</sequence>
<dbReference type="InterPro" id="IPR020578">
    <property type="entry name" value="Aminotrans_V_PyrdxlP_BS"/>
</dbReference>
<evidence type="ECO:0000256" key="3">
    <source>
        <dbReference type="ARBA" id="ARBA00006904"/>
    </source>
</evidence>
<evidence type="ECO:0000256" key="5">
    <source>
        <dbReference type="ARBA" id="ARBA00022605"/>
    </source>
</evidence>
<dbReference type="InterPro" id="IPR022278">
    <property type="entry name" value="Pser_aminoTfrase"/>
</dbReference>
<dbReference type="InterPro" id="IPR000192">
    <property type="entry name" value="Aminotrans_V_dom"/>
</dbReference>
<evidence type="ECO:0000256" key="7">
    <source>
        <dbReference type="ARBA" id="ARBA00022898"/>
    </source>
</evidence>
<evidence type="ECO:0000256" key="13">
    <source>
        <dbReference type="SAM" id="MobiDB-lite"/>
    </source>
</evidence>
<evidence type="ECO:0000256" key="2">
    <source>
        <dbReference type="ARBA" id="ARBA00005099"/>
    </source>
</evidence>
<dbReference type="PROSITE" id="PS00595">
    <property type="entry name" value="AA_TRANSFER_CLASS_5"/>
    <property type="match status" value="1"/>
</dbReference>
<evidence type="ECO:0000256" key="8">
    <source>
        <dbReference type="ARBA" id="ARBA00023299"/>
    </source>
</evidence>
<evidence type="ECO:0000256" key="9">
    <source>
        <dbReference type="ARBA" id="ARBA00047630"/>
    </source>
</evidence>
<comment type="similarity">
    <text evidence="3">Belongs to the class-V pyridoxal-phosphate-dependent aminotransferase family. SerC subfamily.</text>
</comment>
<gene>
    <name evidence="15" type="ORF">Fcan01_14865</name>
</gene>
<dbReference type="InterPro" id="IPR015422">
    <property type="entry name" value="PyrdxlP-dep_Trfase_small"/>
</dbReference>
<dbReference type="PANTHER" id="PTHR43247:SF1">
    <property type="entry name" value="PHOSPHOSERINE AMINOTRANSFERASE"/>
    <property type="match status" value="1"/>
</dbReference>
<dbReference type="FunFam" id="3.40.640.10:FF:000010">
    <property type="entry name" value="Phosphoserine aminotransferase"/>
    <property type="match status" value="1"/>
</dbReference>
<name>A0A226DXP0_FOLCA</name>
<comment type="cofactor">
    <cofactor evidence="1 11">
        <name>pyridoxal 5'-phosphate</name>
        <dbReference type="ChEBI" id="CHEBI:597326"/>
    </cofactor>
</comment>
<proteinExistence type="inferred from homology"/>
<dbReference type="OMA" id="AFVYFCD"/>
<comment type="pathway">
    <text evidence="2 12">Amino-acid biosynthesis; L-serine biosynthesis; L-serine from 3-phospho-D-glycerate: step 2/3.</text>
</comment>
<dbReference type="GO" id="GO:0030170">
    <property type="term" value="F:pyridoxal phosphate binding"/>
    <property type="evidence" value="ECO:0007669"/>
    <property type="project" value="TreeGrafter"/>
</dbReference>
<dbReference type="PANTHER" id="PTHR43247">
    <property type="entry name" value="PHOSPHOSERINE AMINOTRANSFERASE"/>
    <property type="match status" value="1"/>
</dbReference>
<dbReference type="STRING" id="158441.A0A226DXP0"/>
<comment type="catalytic activity">
    <reaction evidence="10 12">
        <text>O-phospho-L-serine + 2-oxoglutarate = 3-phosphooxypyruvate + L-glutamate</text>
        <dbReference type="Rhea" id="RHEA:14329"/>
        <dbReference type="ChEBI" id="CHEBI:16810"/>
        <dbReference type="ChEBI" id="CHEBI:18110"/>
        <dbReference type="ChEBI" id="CHEBI:29985"/>
        <dbReference type="ChEBI" id="CHEBI:57524"/>
        <dbReference type="EC" id="2.6.1.52"/>
    </reaction>
</comment>
<dbReference type="CDD" id="cd00611">
    <property type="entry name" value="PSAT_like"/>
    <property type="match status" value="1"/>
</dbReference>
<dbReference type="Proteomes" id="UP000198287">
    <property type="component" value="Unassembled WGS sequence"/>
</dbReference>
<dbReference type="UniPathway" id="UPA00135">
    <property type="reaction ID" value="UER00197"/>
</dbReference>
<evidence type="ECO:0000259" key="14">
    <source>
        <dbReference type="Pfam" id="PF00266"/>
    </source>
</evidence>
<dbReference type="FunFam" id="3.90.1150.10:FF:000006">
    <property type="entry name" value="Phosphoserine aminotransferase"/>
    <property type="match status" value="1"/>
</dbReference>
<feature type="region of interest" description="Disordered" evidence="13">
    <location>
        <begin position="31"/>
        <end position="62"/>
    </location>
</feature>
<dbReference type="GO" id="GO:0006564">
    <property type="term" value="P:L-serine biosynthetic process"/>
    <property type="evidence" value="ECO:0007669"/>
    <property type="project" value="UniProtKB-KW"/>
</dbReference>
<keyword evidence="4 12" id="KW-0032">Aminotransferase</keyword>
<organism evidence="15 16">
    <name type="scientific">Folsomia candida</name>
    <name type="common">Springtail</name>
    <dbReference type="NCBI Taxonomy" id="158441"/>
    <lineage>
        <taxon>Eukaryota</taxon>
        <taxon>Metazoa</taxon>
        <taxon>Ecdysozoa</taxon>
        <taxon>Arthropoda</taxon>
        <taxon>Hexapoda</taxon>
        <taxon>Collembola</taxon>
        <taxon>Entomobryomorpha</taxon>
        <taxon>Isotomoidea</taxon>
        <taxon>Isotomidae</taxon>
        <taxon>Proisotominae</taxon>
        <taxon>Folsomia</taxon>
    </lineage>
</organism>
<keyword evidence="16" id="KW-1185">Reference proteome</keyword>
<keyword evidence="7" id="KW-0663">Pyridoxal phosphate</keyword>
<dbReference type="InterPro" id="IPR015421">
    <property type="entry name" value="PyrdxlP-dep_Trfase_major"/>
</dbReference>
<evidence type="ECO:0000256" key="12">
    <source>
        <dbReference type="RuleBase" id="RU004505"/>
    </source>
</evidence>
<comment type="catalytic activity">
    <reaction evidence="9">
        <text>4-(phosphooxy)-L-threonine + 2-oxoglutarate = (R)-3-hydroxy-2-oxo-4-phosphooxybutanoate + L-glutamate</text>
        <dbReference type="Rhea" id="RHEA:16573"/>
        <dbReference type="ChEBI" id="CHEBI:16810"/>
        <dbReference type="ChEBI" id="CHEBI:29985"/>
        <dbReference type="ChEBI" id="CHEBI:58452"/>
        <dbReference type="ChEBI" id="CHEBI:58538"/>
        <dbReference type="EC" id="2.6.1.52"/>
    </reaction>
</comment>
<dbReference type="OrthoDB" id="1703350at2759"/>
<feature type="domain" description="Aminotransferase class V" evidence="14">
    <location>
        <begin position="76"/>
        <end position="418"/>
    </location>
</feature>
<reference evidence="15 16" key="1">
    <citation type="submission" date="2015-12" db="EMBL/GenBank/DDBJ databases">
        <title>The genome of Folsomia candida.</title>
        <authorList>
            <person name="Faddeeva A."/>
            <person name="Derks M.F."/>
            <person name="Anvar Y."/>
            <person name="Smit S."/>
            <person name="Van Straalen N."/>
            <person name="Roelofs D."/>
        </authorList>
    </citation>
    <scope>NUCLEOTIDE SEQUENCE [LARGE SCALE GENOMIC DNA]</scope>
    <source>
        <strain evidence="15 16">VU population</strain>
        <tissue evidence="15">Whole body</tissue>
    </source>
</reference>
<dbReference type="UniPathway" id="UPA00244">
    <property type="reaction ID" value="UER00311"/>
</dbReference>
<dbReference type="EMBL" id="LNIX01000009">
    <property type="protein sequence ID" value="OXA50043.1"/>
    <property type="molecule type" value="Genomic_DNA"/>
</dbReference>
<dbReference type="Gene3D" id="3.40.640.10">
    <property type="entry name" value="Type I PLP-dependent aspartate aminotransferase-like (Major domain)"/>
    <property type="match status" value="1"/>
</dbReference>
<protein>
    <recommendedName>
        <fullName evidence="12">Phosphoserine aminotransferase</fullName>
        <ecNumber evidence="12">2.6.1.52</ecNumber>
    </recommendedName>
</protein>
<keyword evidence="5 12" id="KW-0028">Amino-acid biosynthesis</keyword>
<dbReference type="Gene3D" id="3.90.1150.10">
    <property type="entry name" value="Aspartate Aminotransferase, domain 1"/>
    <property type="match status" value="1"/>
</dbReference>
<dbReference type="HAMAP" id="MF_00160">
    <property type="entry name" value="SerC_aminotrans_5"/>
    <property type="match status" value="1"/>
</dbReference>
<dbReference type="InterPro" id="IPR015424">
    <property type="entry name" value="PyrdxlP-dep_Trfase"/>
</dbReference>